<dbReference type="PANTHER" id="PTHR24305">
    <property type="entry name" value="CYTOCHROME P450"/>
    <property type="match status" value="1"/>
</dbReference>
<gene>
    <name evidence="3" type="ORF">K460DRAFT_273059</name>
</gene>
<evidence type="ECO:0000313" key="4">
    <source>
        <dbReference type="Proteomes" id="UP000800039"/>
    </source>
</evidence>
<keyword evidence="2" id="KW-0479">Metal-binding</keyword>
<dbReference type="InterPro" id="IPR002401">
    <property type="entry name" value="Cyt_P450_E_grp-I"/>
</dbReference>
<dbReference type="AlphaFoldDB" id="A0A9P4LCV6"/>
<dbReference type="GO" id="GO:0020037">
    <property type="term" value="F:heme binding"/>
    <property type="evidence" value="ECO:0007669"/>
    <property type="project" value="InterPro"/>
</dbReference>
<protein>
    <submittedName>
        <fullName evidence="3">Cytochrome P450</fullName>
    </submittedName>
</protein>
<dbReference type="CDD" id="cd11070">
    <property type="entry name" value="CYP56-like"/>
    <property type="match status" value="1"/>
</dbReference>
<evidence type="ECO:0000256" key="2">
    <source>
        <dbReference type="PIRSR" id="PIRSR602401-1"/>
    </source>
</evidence>
<dbReference type="OrthoDB" id="1470350at2759"/>
<dbReference type="PRINTS" id="PR00463">
    <property type="entry name" value="EP450I"/>
</dbReference>
<dbReference type="RefSeq" id="XP_040792978.1">
    <property type="nucleotide sequence ID" value="XM_040927849.1"/>
</dbReference>
<dbReference type="Gene3D" id="1.10.630.10">
    <property type="entry name" value="Cytochrome P450"/>
    <property type="match status" value="1"/>
</dbReference>
<accession>A0A9P4LCV6</accession>
<comment type="similarity">
    <text evidence="1">Belongs to the cytochrome P450 family.</text>
</comment>
<dbReference type="Proteomes" id="UP000800039">
    <property type="component" value="Unassembled WGS sequence"/>
</dbReference>
<evidence type="ECO:0000256" key="1">
    <source>
        <dbReference type="ARBA" id="ARBA00010617"/>
    </source>
</evidence>
<dbReference type="InterPro" id="IPR050121">
    <property type="entry name" value="Cytochrome_P450_monoxygenase"/>
</dbReference>
<keyword evidence="2" id="KW-0408">Iron</keyword>
<dbReference type="Pfam" id="PF00067">
    <property type="entry name" value="p450"/>
    <property type="match status" value="2"/>
</dbReference>
<dbReference type="PANTHER" id="PTHR24305:SF166">
    <property type="entry name" value="CYTOCHROME P450 12A4, MITOCHONDRIAL-RELATED"/>
    <property type="match status" value="1"/>
</dbReference>
<feature type="binding site" description="axial binding residue" evidence="2">
    <location>
        <position position="457"/>
    </location>
    <ligand>
        <name>heme</name>
        <dbReference type="ChEBI" id="CHEBI:30413"/>
    </ligand>
    <ligandPart>
        <name>Fe</name>
        <dbReference type="ChEBI" id="CHEBI:18248"/>
    </ligandPart>
</feature>
<sequence length="518" mass="59199">MLEYLLILAALYFVWSLICLECNYRRATSMGIPLVRLPVDSLNIPYTVIEPHLFKFLDLLPPFLLPEFVRYMRRGWFFIDKADSHLRYGPIFACVTPRGIHIQVCDSEAIHDIFTRRLDFVRPTESYKLLEVYGPCISTASLSEWPRHRKVLAAPFNESVMKFVWNESLKQTRQMIVSWTTPENATDGIFSVAKDTRTLSLNVLAAAGFRRSFNFRSSRAGKADTDSTSSYRNVLSTVLDNIIILMLIPHRYLSLPIFPKSLQRIGKAATEYKTHIEQMFEEEMTAFKQGTQGAGGLMTSFVRALNTHEASLEGPKQSWGLSMDDIYGNIFVINFAGHDTTANTLAFSLFLLATEPKVQEWVTEELRAVALDEADWKYGRISAPQRRLQVGDRSILIPANTNTSPSILAVHTHPQHWSNQLEWRPLRWITVNNNHEESLITPPRDTYFPWSDGPQNCPGVKFSQVEFAAVLALLMRNHQLTIVRQSGETEQQARRRVLAVVNDCDMQILLRMRDADRG</sequence>
<name>A0A9P4LCV6_9PLEO</name>
<proteinExistence type="inferred from homology"/>
<keyword evidence="2" id="KW-0349">Heme</keyword>
<dbReference type="InterPro" id="IPR036396">
    <property type="entry name" value="Cyt_P450_sf"/>
</dbReference>
<dbReference type="GeneID" id="63845102"/>
<dbReference type="GO" id="GO:0016705">
    <property type="term" value="F:oxidoreductase activity, acting on paired donors, with incorporation or reduction of molecular oxygen"/>
    <property type="evidence" value="ECO:0007669"/>
    <property type="project" value="InterPro"/>
</dbReference>
<evidence type="ECO:0000313" key="3">
    <source>
        <dbReference type="EMBL" id="KAF1850415.1"/>
    </source>
</evidence>
<keyword evidence="4" id="KW-1185">Reference proteome</keyword>
<dbReference type="GO" id="GO:0005506">
    <property type="term" value="F:iron ion binding"/>
    <property type="evidence" value="ECO:0007669"/>
    <property type="project" value="InterPro"/>
</dbReference>
<comment type="cofactor">
    <cofactor evidence="2">
        <name>heme</name>
        <dbReference type="ChEBI" id="CHEBI:30413"/>
    </cofactor>
</comment>
<dbReference type="EMBL" id="ML976614">
    <property type="protein sequence ID" value="KAF1850415.1"/>
    <property type="molecule type" value="Genomic_DNA"/>
</dbReference>
<dbReference type="PRINTS" id="PR00385">
    <property type="entry name" value="P450"/>
</dbReference>
<reference evidence="3" key="1">
    <citation type="submission" date="2020-01" db="EMBL/GenBank/DDBJ databases">
        <authorList>
            <consortium name="DOE Joint Genome Institute"/>
            <person name="Haridas S."/>
            <person name="Albert R."/>
            <person name="Binder M."/>
            <person name="Bloem J."/>
            <person name="Labutti K."/>
            <person name="Salamov A."/>
            <person name="Andreopoulos B."/>
            <person name="Baker S.E."/>
            <person name="Barry K."/>
            <person name="Bills G."/>
            <person name="Bluhm B.H."/>
            <person name="Cannon C."/>
            <person name="Castanera R."/>
            <person name="Culley D.E."/>
            <person name="Daum C."/>
            <person name="Ezra D."/>
            <person name="Gonzalez J.B."/>
            <person name="Henrissat B."/>
            <person name="Kuo A."/>
            <person name="Liang C."/>
            <person name="Lipzen A."/>
            <person name="Lutzoni F."/>
            <person name="Magnuson J."/>
            <person name="Mondo S."/>
            <person name="Nolan M."/>
            <person name="Ohm R."/>
            <person name="Pangilinan J."/>
            <person name="Park H.-J."/>
            <person name="Ramirez L."/>
            <person name="Alfaro M."/>
            <person name="Sun H."/>
            <person name="Tritt A."/>
            <person name="Yoshinaga Y."/>
            <person name="Zwiers L.-H."/>
            <person name="Turgeon B.G."/>
            <person name="Goodwin S.B."/>
            <person name="Spatafora J.W."/>
            <person name="Crous P.W."/>
            <person name="Grigoriev I.V."/>
        </authorList>
    </citation>
    <scope>NUCLEOTIDE SEQUENCE</scope>
    <source>
        <strain evidence="3">CBS 394.84</strain>
    </source>
</reference>
<dbReference type="SUPFAM" id="SSF48264">
    <property type="entry name" value="Cytochrome P450"/>
    <property type="match status" value="1"/>
</dbReference>
<dbReference type="GO" id="GO:0004497">
    <property type="term" value="F:monooxygenase activity"/>
    <property type="evidence" value="ECO:0007669"/>
    <property type="project" value="InterPro"/>
</dbReference>
<comment type="caution">
    <text evidence="3">The sequence shown here is derived from an EMBL/GenBank/DDBJ whole genome shotgun (WGS) entry which is preliminary data.</text>
</comment>
<organism evidence="3 4">
    <name type="scientific">Cucurbitaria berberidis CBS 394.84</name>
    <dbReference type="NCBI Taxonomy" id="1168544"/>
    <lineage>
        <taxon>Eukaryota</taxon>
        <taxon>Fungi</taxon>
        <taxon>Dikarya</taxon>
        <taxon>Ascomycota</taxon>
        <taxon>Pezizomycotina</taxon>
        <taxon>Dothideomycetes</taxon>
        <taxon>Pleosporomycetidae</taxon>
        <taxon>Pleosporales</taxon>
        <taxon>Pleosporineae</taxon>
        <taxon>Cucurbitariaceae</taxon>
        <taxon>Cucurbitaria</taxon>
    </lineage>
</organism>
<dbReference type="InterPro" id="IPR001128">
    <property type="entry name" value="Cyt_P450"/>
</dbReference>